<reference evidence="2 3" key="1">
    <citation type="journal article" date="2019" name="Int. J. Syst. Evol. Microbiol.">
        <title>The Global Catalogue of Microorganisms (GCM) 10K type strain sequencing project: providing services to taxonomists for standard genome sequencing and annotation.</title>
        <authorList>
            <consortium name="The Broad Institute Genomics Platform"/>
            <consortium name="The Broad Institute Genome Sequencing Center for Infectious Disease"/>
            <person name="Wu L."/>
            <person name="Ma J."/>
        </authorList>
    </citation>
    <scope>NUCLEOTIDE SEQUENCE [LARGE SCALE GENOMIC DNA]</scope>
    <source>
        <strain evidence="2 3">JCM 4524</strain>
    </source>
</reference>
<gene>
    <name evidence="2" type="ORF">GCM10010307_70550</name>
</gene>
<dbReference type="PROSITE" id="PS51318">
    <property type="entry name" value="TAT"/>
    <property type="match status" value="1"/>
</dbReference>
<name>A0ABN3RN06_9ACTN</name>
<keyword evidence="3" id="KW-1185">Reference proteome</keyword>
<dbReference type="EMBL" id="BAAASJ010000113">
    <property type="protein sequence ID" value="GAA2656681.1"/>
    <property type="molecule type" value="Genomic_DNA"/>
</dbReference>
<dbReference type="Proteomes" id="UP001500151">
    <property type="component" value="Unassembled WGS sequence"/>
</dbReference>
<protein>
    <submittedName>
        <fullName evidence="2">Uncharacterized protein</fullName>
    </submittedName>
</protein>
<sequence>MSFISTRRAAAVGSAALAAVLALGLAPANAAVNQAKHTFKMSDPSYKRTDRNGTFTGQVNMAGTVGRPAHMAWSFRISPAVRAIATGRMTCTAGHMQLPYHDRHTNVAVSYFWHSSVPNNRRNKEYTLYGSCKFRVNVGGRPGTANLGFSFKYSLFDGISRSSAAQDETAVEDSSYASELDIAYDS</sequence>
<evidence type="ECO:0000313" key="2">
    <source>
        <dbReference type="EMBL" id="GAA2656681.1"/>
    </source>
</evidence>
<evidence type="ECO:0000256" key="1">
    <source>
        <dbReference type="SAM" id="SignalP"/>
    </source>
</evidence>
<dbReference type="InterPro" id="IPR006311">
    <property type="entry name" value="TAT_signal"/>
</dbReference>
<evidence type="ECO:0000313" key="3">
    <source>
        <dbReference type="Proteomes" id="UP001500151"/>
    </source>
</evidence>
<feature type="chain" id="PRO_5045673916" evidence="1">
    <location>
        <begin position="31"/>
        <end position="186"/>
    </location>
</feature>
<keyword evidence="1" id="KW-0732">Signal</keyword>
<accession>A0ABN3RN06</accession>
<comment type="caution">
    <text evidence="2">The sequence shown here is derived from an EMBL/GenBank/DDBJ whole genome shotgun (WGS) entry which is preliminary data.</text>
</comment>
<proteinExistence type="predicted"/>
<organism evidence="2 3">
    <name type="scientific">Streptomyces vastus</name>
    <dbReference type="NCBI Taxonomy" id="285451"/>
    <lineage>
        <taxon>Bacteria</taxon>
        <taxon>Bacillati</taxon>
        <taxon>Actinomycetota</taxon>
        <taxon>Actinomycetes</taxon>
        <taxon>Kitasatosporales</taxon>
        <taxon>Streptomycetaceae</taxon>
        <taxon>Streptomyces</taxon>
    </lineage>
</organism>
<feature type="signal peptide" evidence="1">
    <location>
        <begin position="1"/>
        <end position="30"/>
    </location>
</feature>
<dbReference type="RefSeq" id="WP_344395346.1">
    <property type="nucleotide sequence ID" value="NZ_BAAASJ010000113.1"/>
</dbReference>